<proteinExistence type="predicted"/>
<protein>
    <submittedName>
        <fullName evidence="1">Uncharacterized protein</fullName>
    </submittedName>
</protein>
<sequence>MSHIKARLEEIREIMEVFSGDELRDKLRASFGYSDAEISEIISYYGRNDL</sequence>
<reference evidence="1" key="1">
    <citation type="journal article" date="2021" name="Proc. Natl. Acad. Sci. U.S.A.">
        <title>A Catalog of Tens of Thousands of Viruses from Human Metagenomes Reveals Hidden Associations with Chronic Diseases.</title>
        <authorList>
            <person name="Tisza M.J."/>
            <person name="Buck C.B."/>
        </authorList>
    </citation>
    <scope>NUCLEOTIDE SEQUENCE</scope>
    <source>
        <strain evidence="1">Cthu813</strain>
    </source>
</reference>
<evidence type="ECO:0000313" key="1">
    <source>
        <dbReference type="EMBL" id="DAG06398.1"/>
    </source>
</evidence>
<organism evidence="1">
    <name type="scientific">Siphoviridae sp. cthu813</name>
    <dbReference type="NCBI Taxonomy" id="2825618"/>
    <lineage>
        <taxon>Viruses</taxon>
        <taxon>Duplodnaviria</taxon>
        <taxon>Heunggongvirae</taxon>
        <taxon>Uroviricota</taxon>
        <taxon>Caudoviricetes</taxon>
    </lineage>
</organism>
<accession>A0A8S5VI93</accession>
<dbReference type="EMBL" id="BK016270">
    <property type="protein sequence ID" value="DAG06398.1"/>
    <property type="molecule type" value="Genomic_DNA"/>
</dbReference>
<name>A0A8S5VI93_9CAUD</name>